<comment type="catalytic activity">
    <reaction evidence="1 7">
        <text>ATP-dependent breakage, passage and rejoining of double-stranded DNA.</text>
        <dbReference type="EC" id="5.6.2.2"/>
    </reaction>
</comment>
<dbReference type="EC" id="5.6.2.2" evidence="3"/>
<dbReference type="Pfam" id="PF00521">
    <property type="entry name" value="DNA_topoisoIV"/>
    <property type="match status" value="1"/>
</dbReference>
<dbReference type="GO" id="GO:0005524">
    <property type="term" value="F:ATP binding"/>
    <property type="evidence" value="ECO:0007669"/>
    <property type="project" value="InterPro"/>
</dbReference>
<dbReference type="AlphaFoldDB" id="A0A1G8JI39"/>
<evidence type="ECO:0000313" key="9">
    <source>
        <dbReference type="EMBL" id="SDI30944.1"/>
    </source>
</evidence>
<dbReference type="NCBIfam" id="NF004044">
    <property type="entry name" value="PRK05561.1"/>
    <property type="match status" value="1"/>
</dbReference>
<dbReference type="Gene3D" id="3.30.1360.40">
    <property type="match status" value="1"/>
</dbReference>
<dbReference type="InterPro" id="IPR006691">
    <property type="entry name" value="GyrA/parC_rep"/>
</dbReference>
<dbReference type="Gene3D" id="2.120.10.90">
    <property type="entry name" value="DNA gyrase/topoisomerase IV, subunit A, C-terminal"/>
    <property type="match status" value="2"/>
</dbReference>
<dbReference type="Gene3D" id="3.90.199.10">
    <property type="entry name" value="Topoisomerase II, domain 5"/>
    <property type="match status" value="1"/>
</dbReference>
<sequence>MAKDNRIPEDQNILNVPLEEAMPDNFLPYAVEVAKDRALPDVRDGLKPVHRRILYGAYQLKAFPDKPYYKSARVVGDILGKYHPHGDSSVYEAMVILAQDFSTRLPLIDGHGNWGSIDGDSAAAMRYTEARLSPGAMEMLRDIDKDTVDFTYNYSDTELEPKVLPARYPNLLVNGAFGIAVGLATNIPPHNMRESIDAVCAYIDKEDITIKELMNHIKGPDFPTGGVLIGGDSLLDAYEKGEGKVVLRANAKVEKLTTGRYGVVITEFPYRKNKAKLLQQISAMTADKRHQKVLEGIMDIRDESDRNGVRAVIEFKKQVDLETAEKILLYLYKRCDLQINVNFNMVALYKGKPETMSLLDMIRYYVEHQREVLTRRTKKELETAMKRFHIVEGFMKTIDIMDEVIKTIRESSSKANAKENLVKNFGFSEEQATAILELMLYRLTGLELKAYVKEHNELRKLITSLEKILNSEKELNKLVKKELLEVAETHGDERRTMIIRDEEEAVIDVMDIIVQEDVAVTISKEGFIKRLPLKNFQRVTSDTSAIEYREGDSLSVLLESNTRDLLYIFTDAGMLYQMKTMDVPEHKWKDKGVRLDNYIKGIDFNEESVIGAFSLENLDEEGAFRFITSRGAMKRTSLESFKTNYTKIIALKLKGDEKLVSVVLEKHRIYYENTAGALLPKKYKDFLYEHKDALHLTDLPKVPQYLRILTKNGLDFTVPEAHVEIKERMTTPDPFLILPDKDEVYRVHYEEDYEAKAFNVTVSDRGEIKLTQRASRARNLYKASGESYESLVIVTSLGAYYKLPLYMFENLTGSVLMQDLYDDYDKNEKVVGIFTLEEETASGKEVYFATEEGIVKRTSVEDFKGDATRGQVVKFKTPTDKLVYAEAFPENMEDTMLMVSERGMAIRFESSSISLLSKNAAGVLGMNLREEDRVFFAKIITDEKEMVVGSKGNADETQVISDIKLQNRATRGKSIMTLYLGDTINKVDLN</sequence>
<evidence type="ECO:0000313" key="10">
    <source>
        <dbReference type="Proteomes" id="UP000183255"/>
    </source>
</evidence>
<keyword evidence="5 7" id="KW-0238">DNA-binding</keyword>
<organism evidence="9 10">
    <name type="scientific">Proteiniclasticum ruminis</name>
    <dbReference type="NCBI Taxonomy" id="398199"/>
    <lineage>
        <taxon>Bacteria</taxon>
        <taxon>Bacillati</taxon>
        <taxon>Bacillota</taxon>
        <taxon>Clostridia</taxon>
        <taxon>Eubacteriales</taxon>
        <taxon>Clostridiaceae</taxon>
        <taxon>Proteiniclasticum</taxon>
    </lineage>
</organism>
<dbReference type="PANTHER" id="PTHR43493:SF5">
    <property type="entry name" value="DNA GYRASE SUBUNIT A, CHLOROPLASTIC_MITOCHONDRIAL"/>
    <property type="match status" value="1"/>
</dbReference>
<dbReference type="InterPro" id="IPR013758">
    <property type="entry name" value="Topo_IIA_A/C_ab"/>
</dbReference>
<dbReference type="Gene3D" id="1.10.268.10">
    <property type="entry name" value="Topoisomerase, domain 3"/>
    <property type="match status" value="1"/>
</dbReference>
<dbReference type="PANTHER" id="PTHR43493">
    <property type="entry name" value="DNA GYRASE/TOPOISOMERASE SUBUNIT A"/>
    <property type="match status" value="1"/>
</dbReference>
<keyword evidence="4 7" id="KW-0799">Topoisomerase</keyword>
<name>A0A1G8JI39_9CLOT</name>
<evidence type="ECO:0000256" key="4">
    <source>
        <dbReference type="ARBA" id="ARBA00023029"/>
    </source>
</evidence>
<dbReference type="InterPro" id="IPR035516">
    <property type="entry name" value="Gyrase/topoIV_suA_C"/>
</dbReference>
<dbReference type="InterPro" id="IPR013760">
    <property type="entry name" value="Topo_IIA-like_dom_sf"/>
</dbReference>
<dbReference type="InterPro" id="IPR050220">
    <property type="entry name" value="Type_II_DNA_Topoisomerases"/>
</dbReference>
<dbReference type="RefSeq" id="WP_031577119.1">
    <property type="nucleotide sequence ID" value="NZ_FNDZ01000002.1"/>
</dbReference>
<dbReference type="CDD" id="cd00187">
    <property type="entry name" value="TOP4c"/>
    <property type="match status" value="1"/>
</dbReference>
<gene>
    <name evidence="9" type="ORF">SAMN05421804_10218</name>
</gene>
<dbReference type="InterPro" id="IPR013757">
    <property type="entry name" value="Topo_IIA_A_a_sf"/>
</dbReference>
<keyword evidence="6 7" id="KW-0413">Isomerase</keyword>
<dbReference type="SUPFAM" id="SSF101904">
    <property type="entry name" value="GyrA/ParC C-terminal domain-like"/>
    <property type="match status" value="2"/>
</dbReference>
<feature type="active site" description="O-(5'-phospho-DNA)-tyrosine intermediate" evidence="7">
    <location>
        <position position="127"/>
    </location>
</feature>
<dbReference type="Pfam" id="PF03989">
    <property type="entry name" value="DNA_gyraseA_C"/>
    <property type="match status" value="7"/>
</dbReference>
<proteinExistence type="inferred from homology"/>
<evidence type="ECO:0000256" key="3">
    <source>
        <dbReference type="ARBA" id="ARBA00012895"/>
    </source>
</evidence>
<evidence type="ECO:0000256" key="1">
    <source>
        <dbReference type="ARBA" id="ARBA00000185"/>
    </source>
</evidence>
<dbReference type="PROSITE" id="PS52040">
    <property type="entry name" value="TOPO_IIA"/>
    <property type="match status" value="1"/>
</dbReference>
<evidence type="ECO:0000256" key="7">
    <source>
        <dbReference type="PROSITE-ProRule" id="PRU01384"/>
    </source>
</evidence>
<dbReference type="GO" id="GO:0003677">
    <property type="term" value="F:DNA binding"/>
    <property type="evidence" value="ECO:0007669"/>
    <property type="project" value="UniProtKB-UniRule"/>
</dbReference>
<evidence type="ECO:0000256" key="2">
    <source>
        <dbReference type="ARBA" id="ARBA00008263"/>
    </source>
</evidence>
<dbReference type="GO" id="GO:0009330">
    <property type="term" value="C:DNA topoisomerase type II (double strand cut, ATP-hydrolyzing) complex"/>
    <property type="evidence" value="ECO:0007669"/>
    <property type="project" value="TreeGrafter"/>
</dbReference>
<accession>A0A1G8JI39</accession>
<dbReference type="EMBL" id="FNDZ01000002">
    <property type="protein sequence ID" value="SDI30944.1"/>
    <property type="molecule type" value="Genomic_DNA"/>
</dbReference>
<dbReference type="GO" id="GO:0006265">
    <property type="term" value="P:DNA topological change"/>
    <property type="evidence" value="ECO:0007669"/>
    <property type="project" value="UniProtKB-UniRule"/>
</dbReference>
<dbReference type="GO" id="GO:0034335">
    <property type="term" value="F:DNA negative supercoiling activity"/>
    <property type="evidence" value="ECO:0007669"/>
    <property type="project" value="UniProtKB-ARBA"/>
</dbReference>
<comment type="similarity">
    <text evidence="2">Belongs to the type II topoisomerase GyrA/ParC subunit family.</text>
</comment>
<dbReference type="Proteomes" id="UP000183255">
    <property type="component" value="Unassembled WGS sequence"/>
</dbReference>
<evidence type="ECO:0000256" key="5">
    <source>
        <dbReference type="ARBA" id="ARBA00023125"/>
    </source>
</evidence>
<dbReference type="FunFam" id="3.90.199.10:FF:000001">
    <property type="entry name" value="DNA gyrase subunit A"/>
    <property type="match status" value="1"/>
</dbReference>
<dbReference type="SMART" id="SM00434">
    <property type="entry name" value="TOP4c"/>
    <property type="match status" value="1"/>
</dbReference>
<protein>
    <recommendedName>
        <fullName evidence="3">DNA topoisomerase (ATP-hydrolyzing)</fullName>
        <ecNumber evidence="3">5.6.2.2</ecNumber>
    </recommendedName>
</protein>
<evidence type="ECO:0000259" key="8">
    <source>
        <dbReference type="PROSITE" id="PS52040"/>
    </source>
</evidence>
<feature type="domain" description="Topo IIA-type catalytic" evidence="8">
    <location>
        <begin position="39"/>
        <end position="512"/>
    </location>
</feature>
<dbReference type="GO" id="GO:0005737">
    <property type="term" value="C:cytoplasm"/>
    <property type="evidence" value="ECO:0007669"/>
    <property type="project" value="TreeGrafter"/>
</dbReference>
<dbReference type="FunFam" id="1.10.268.10:FF:000001">
    <property type="entry name" value="DNA gyrase subunit A"/>
    <property type="match status" value="1"/>
</dbReference>
<dbReference type="InterPro" id="IPR002205">
    <property type="entry name" value="Topo_IIA_dom_A"/>
</dbReference>
<dbReference type="SUPFAM" id="SSF56719">
    <property type="entry name" value="Type II DNA topoisomerase"/>
    <property type="match status" value="1"/>
</dbReference>
<evidence type="ECO:0000256" key="6">
    <source>
        <dbReference type="ARBA" id="ARBA00023235"/>
    </source>
</evidence>
<reference evidence="9 10" key="1">
    <citation type="submission" date="2016-10" db="EMBL/GenBank/DDBJ databases">
        <authorList>
            <person name="de Groot N.N."/>
        </authorList>
    </citation>
    <scope>NUCLEOTIDE SEQUENCE [LARGE SCALE GENOMIC DNA]</scope>
    <source>
        <strain evidence="9 10">CGMCC 1.5058</strain>
    </source>
</reference>